<proteinExistence type="predicted"/>
<evidence type="ECO:0000313" key="1">
    <source>
        <dbReference type="EMBL" id="CAG9941882.1"/>
    </source>
</evidence>
<evidence type="ECO:0000313" key="2">
    <source>
        <dbReference type="Proteomes" id="UP000836387"/>
    </source>
</evidence>
<gene>
    <name evidence="1" type="ORF">CRV2_00003318</name>
</gene>
<dbReference type="Proteomes" id="UP000836387">
    <property type="component" value="Unassembled WGS sequence"/>
</dbReference>
<reference evidence="1" key="2">
    <citation type="submission" date="2021-10" db="EMBL/GenBank/DDBJ databases">
        <authorList>
            <person name="Piombo E."/>
        </authorList>
    </citation>
    <scope>NUCLEOTIDE SEQUENCE</scope>
</reference>
<comment type="caution">
    <text evidence="1">The sequence shown here is derived from an EMBL/GenBank/DDBJ whole genome shotgun (WGS) entry which is preliminary data.</text>
</comment>
<reference evidence="1" key="1">
    <citation type="submission" date="2020-04" db="EMBL/GenBank/DDBJ databases">
        <authorList>
            <person name="Broberg M."/>
        </authorList>
    </citation>
    <scope>NUCLEOTIDE SEQUENCE</scope>
</reference>
<dbReference type="EMBL" id="CADEHS020000005">
    <property type="protein sequence ID" value="CAG9941882.1"/>
    <property type="molecule type" value="Genomic_DNA"/>
</dbReference>
<keyword evidence="2" id="KW-1185">Reference proteome</keyword>
<accession>A0ACA9TMS8</accession>
<organism evidence="1 2">
    <name type="scientific">Clonostachys rosea f. rosea IK726</name>
    <dbReference type="NCBI Taxonomy" id="1349383"/>
    <lineage>
        <taxon>Eukaryota</taxon>
        <taxon>Fungi</taxon>
        <taxon>Dikarya</taxon>
        <taxon>Ascomycota</taxon>
        <taxon>Pezizomycotina</taxon>
        <taxon>Sordariomycetes</taxon>
        <taxon>Hypocreomycetidae</taxon>
        <taxon>Hypocreales</taxon>
        <taxon>Bionectriaceae</taxon>
        <taxon>Clonostachys</taxon>
    </lineage>
</organism>
<name>A0ACA9TMS8_BIOOC</name>
<sequence>MERRKQLTPEARLEEDGQALLYCIEEPDAVRRSVSMVPLIAFMLPKFTTNTASRSNGMADPPLNITMFDAWNA</sequence>
<protein>
    <submittedName>
        <fullName evidence="1">Uncharacterized protein</fullName>
    </submittedName>
</protein>